<reference evidence="3 4" key="1">
    <citation type="submission" date="2018-05" db="EMBL/GenBank/DDBJ databases">
        <title>Complete Genome Sequence of Deinococcus sp. strain 17bor-2.</title>
        <authorList>
            <person name="Srinivasan S."/>
        </authorList>
    </citation>
    <scope>NUCLEOTIDE SEQUENCE [LARGE SCALE GENOMIC DNA]</scope>
    <source>
        <strain evidence="3 4">17bor-2</strain>
    </source>
</reference>
<dbReference type="PANTHER" id="PTHR30032">
    <property type="entry name" value="N-ACETYLMURAMOYL-L-ALANINE AMIDASE-RELATED"/>
    <property type="match status" value="1"/>
</dbReference>
<evidence type="ECO:0000313" key="4">
    <source>
        <dbReference type="Proteomes" id="UP000245368"/>
    </source>
</evidence>
<sequence>MRLPAAPFLVLSALCAAPSAAALNVRVLIASAPTLTVNTAPDTASTTPLSSWAIGVRGGKLTLGGQDTGNAVLSLPEPESGTLEVAGRRYRGGLILRAEGSKVQAINAVDIEAYLRGVVPSEMPPLWPQAAVRAQAIIARTYAAARINPAAPYDLCATTQCQVYEGVGREHPLADAAIAATRAEVVSSAGQLADTYFSADSGGYTASSQEAWGRDVAYLKAQPDPTSPSAQKPWTLSVTLGSVQDVAGRYGVKVGKLSGVAVSKVSASGRVMALSFTGQNGSQSLAGADAGGLVRSLGAKSSRVTLKVQDGSLTITGTGAGHGVGLSQWGAKGLAERGESELSLLNFYYPGAGISVLTGPEAARPRLEQTLPLNVAALSGFGPLGQLAQTEGRPLDTLALASAAAPLPFLAAPL</sequence>
<feature type="chain" id="PRO_5016352127" evidence="1">
    <location>
        <begin position="22"/>
        <end position="414"/>
    </location>
</feature>
<dbReference type="GO" id="GO:0030288">
    <property type="term" value="C:outer membrane-bounded periplasmic space"/>
    <property type="evidence" value="ECO:0007669"/>
    <property type="project" value="TreeGrafter"/>
</dbReference>
<organism evidence="3 4">
    <name type="scientific">Deinococcus irradiatisoli</name>
    <dbReference type="NCBI Taxonomy" id="2202254"/>
    <lineage>
        <taxon>Bacteria</taxon>
        <taxon>Thermotogati</taxon>
        <taxon>Deinococcota</taxon>
        <taxon>Deinococci</taxon>
        <taxon>Deinococcales</taxon>
        <taxon>Deinococcaceae</taxon>
        <taxon>Deinococcus</taxon>
    </lineage>
</organism>
<name>A0A2Z3JPT7_9DEIO</name>
<accession>A0A2Z3JPT7</accession>
<dbReference type="KEGG" id="dez:DKM44_14825"/>
<feature type="domain" description="Sporulation stage II protein D amidase enhancer LytB N-terminal" evidence="2">
    <location>
        <begin position="100"/>
        <end position="186"/>
    </location>
</feature>
<dbReference type="GO" id="GO:0030435">
    <property type="term" value="P:sporulation resulting in formation of a cellular spore"/>
    <property type="evidence" value="ECO:0007669"/>
    <property type="project" value="InterPro"/>
</dbReference>
<dbReference type="InterPro" id="IPR013693">
    <property type="entry name" value="SpoIID/LytB_N"/>
</dbReference>
<dbReference type="EMBL" id="CP029494">
    <property type="protein sequence ID" value="AWN24719.1"/>
    <property type="molecule type" value="Genomic_DNA"/>
</dbReference>
<keyword evidence="1" id="KW-0732">Signal</keyword>
<dbReference type="RefSeq" id="WP_109828443.1">
    <property type="nucleotide sequence ID" value="NZ_CP029494.1"/>
</dbReference>
<evidence type="ECO:0000256" key="1">
    <source>
        <dbReference type="SAM" id="SignalP"/>
    </source>
</evidence>
<feature type="signal peptide" evidence="1">
    <location>
        <begin position="1"/>
        <end position="21"/>
    </location>
</feature>
<dbReference type="Proteomes" id="UP000245368">
    <property type="component" value="Chromosome"/>
</dbReference>
<dbReference type="AlphaFoldDB" id="A0A2Z3JPT7"/>
<dbReference type="Pfam" id="PF08486">
    <property type="entry name" value="SpoIID"/>
    <property type="match status" value="1"/>
</dbReference>
<dbReference type="InterPro" id="IPR013486">
    <property type="entry name" value="SpoIID/LytB"/>
</dbReference>
<evidence type="ECO:0000259" key="2">
    <source>
        <dbReference type="Pfam" id="PF08486"/>
    </source>
</evidence>
<evidence type="ECO:0000313" key="3">
    <source>
        <dbReference type="EMBL" id="AWN24719.1"/>
    </source>
</evidence>
<keyword evidence="4" id="KW-1185">Reference proteome</keyword>
<dbReference type="NCBIfam" id="TIGR02669">
    <property type="entry name" value="SpoIID_LytB"/>
    <property type="match status" value="1"/>
</dbReference>
<protein>
    <submittedName>
        <fullName evidence="3">Sporulation protein</fullName>
    </submittedName>
</protein>
<dbReference type="OrthoDB" id="9794671at2"/>
<proteinExistence type="predicted"/>
<dbReference type="PANTHER" id="PTHR30032:SF4">
    <property type="entry name" value="AMIDASE ENHANCER"/>
    <property type="match status" value="1"/>
</dbReference>
<gene>
    <name evidence="3" type="ORF">DKM44_14825</name>
</gene>
<dbReference type="InterPro" id="IPR051922">
    <property type="entry name" value="Bact_Sporulation_Assoc"/>
</dbReference>